<evidence type="ECO:0000313" key="4">
    <source>
        <dbReference type="Proteomes" id="UP000663845"/>
    </source>
</evidence>
<gene>
    <name evidence="2" type="ORF">JYZ213_LOCUS11915</name>
    <name evidence="3" type="ORF">OXD698_LOCUS33510</name>
</gene>
<dbReference type="Proteomes" id="UP000663844">
    <property type="component" value="Unassembled WGS sequence"/>
</dbReference>
<protein>
    <submittedName>
        <fullName evidence="2">Uncharacterized protein</fullName>
    </submittedName>
</protein>
<dbReference type="EMBL" id="CAJNOG010000091">
    <property type="protein sequence ID" value="CAF0926463.1"/>
    <property type="molecule type" value="Genomic_DNA"/>
</dbReference>
<dbReference type="Proteomes" id="UP000663845">
    <property type="component" value="Unassembled WGS sequence"/>
</dbReference>
<reference evidence="2" key="1">
    <citation type="submission" date="2021-02" db="EMBL/GenBank/DDBJ databases">
        <authorList>
            <person name="Nowell W R."/>
        </authorList>
    </citation>
    <scope>NUCLEOTIDE SEQUENCE</scope>
</reference>
<dbReference type="AlphaFoldDB" id="A0A814BDM5"/>
<evidence type="ECO:0000313" key="3">
    <source>
        <dbReference type="EMBL" id="CAF4067363.1"/>
    </source>
</evidence>
<dbReference type="GO" id="GO:0050660">
    <property type="term" value="F:flavin adenine dinucleotide binding"/>
    <property type="evidence" value="ECO:0007669"/>
    <property type="project" value="InterPro"/>
</dbReference>
<evidence type="ECO:0000256" key="1">
    <source>
        <dbReference type="ARBA" id="ARBA00010790"/>
    </source>
</evidence>
<organism evidence="2 4">
    <name type="scientific">Adineta steineri</name>
    <dbReference type="NCBI Taxonomy" id="433720"/>
    <lineage>
        <taxon>Eukaryota</taxon>
        <taxon>Metazoa</taxon>
        <taxon>Spiralia</taxon>
        <taxon>Gnathifera</taxon>
        <taxon>Rotifera</taxon>
        <taxon>Eurotatoria</taxon>
        <taxon>Bdelloidea</taxon>
        <taxon>Adinetida</taxon>
        <taxon>Adinetidae</taxon>
        <taxon>Adineta</taxon>
    </lineage>
</organism>
<accession>A0A814BDM5</accession>
<name>A0A814BDM5_9BILA</name>
<dbReference type="EMBL" id="CAJOAZ010004606">
    <property type="protein sequence ID" value="CAF4067363.1"/>
    <property type="molecule type" value="Genomic_DNA"/>
</dbReference>
<sequence>MSQTSIDDKISAPVIKESSSIVRRWEDDFCEIKTDAIIYTYIVVGSDSADAVLVNRFSEQNDKQVLLIEADGTVSTDTIHTPTAGNIDWQYKTVSQVKSHFSCINQQKESNKLNQLFIESCKKNRCYQTKDYNAEKSLNGCISMSQISTEHGKR</sequence>
<proteinExistence type="inferred from homology"/>
<dbReference type="GO" id="GO:0016491">
    <property type="term" value="F:oxidoreductase activity"/>
    <property type="evidence" value="ECO:0007669"/>
    <property type="project" value="TreeGrafter"/>
</dbReference>
<comment type="caution">
    <text evidence="2">The sequence shown here is derived from an EMBL/GenBank/DDBJ whole genome shotgun (WGS) entry which is preliminary data.</text>
</comment>
<dbReference type="InterPro" id="IPR036188">
    <property type="entry name" value="FAD/NAD-bd_sf"/>
</dbReference>
<dbReference type="Gene3D" id="3.50.50.60">
    <property type="entry name" value="FAD/NAD(P)-binding domain"/>
    <property type="match status" value="1"/>
</dbReference>
<dbReference type="InterPro" id="IPR012132">
    <property type="entry name" value="GMC_OxRdtase"/>
</dbReference>
<dbReference type="PANTHER" id="PTHR11552">
    <property type="entry name" value="GLUCOSE-METHANOL-CHOLINE GMC OXIDOREDUCTASE"/>
    <property type="match status" value="1"/>
</dbReference>
<evidence type="ECO:0000313" key="2">
    <source>
        <dbReference type="EMBL" id="CAF0926463.1"/>
    </source>
</evidence>
<dbReference type="PANTHER" id="PTHR11552:SF147">
    <property type="entry name" value="CHOLINE DEHYDROGENASE, MITOCHONDRIAL"/>
    <property type="match status" value="1"/>
</dbReference>
<comment type="similarity">
    <text evidence="1">Belongs to the GMC oxidoreductase family.</text>
</comment>